<gene>
    <name evidence="10" type="ORF">OU798_15270</name>
</gene>
<dbReference type="GO" id="GO:0009298">
    <property type="term" value="P:GDP-mannose biosynthetic process"/>
    <property type="evidence" value="ECO:0007669"/>
    <property type="project" value="TreeGrafter"/>
</dbReference>
<reference evidence="10" key="1">
    <citation type="submission" date="2022-11" db="EMBL/GenBank/DDBJ databases">
        <title>Marilongibacter aestuarii gen. nov., sp. nov., isolated from tidal flat sediment.</title>
        <authorList>
            <person name="Jiayan W."/>
        </authorList>
    </citation>
    <scope>NUCLEOTIDE SEQUENCE</scope>
    <source>
        <strain evidence="10">Z1-6</strain>
    </source>
</reference>
<comment type="similarity">
    <text evidence="1">Belongs to the mannose-6-phosphate isomerase type 2 family.</text>
</comment>
<feature type="domain" description="Nucleotidyl transferase" evidence="8">
    <location>
        <begin position="7"/>
        <end position="290"/>
    </location>
</feature>
<evidence type="ECO:0000313" key="11">
    <source>
        <dbReference type="Proteomes" id="UP001145087"/>
    </source>
</evidence>
<name>A0A9X3F732_9BACT</name>
<dbReference type="AlphaFoldDB" id="A0A9X3F732"/>
<sequence length="362" mass="41114">MTNNFCVIMAGGIGSRFWPLSRTAKPKQFLDILGTGRSFLQQTFDRFVKIIPPENFLVVTSVNYKDLVKEQLPELKDEQILLEPLRRNTAPCLAYAANKIRSRVDDANVIVTPSDHLIVKEEEFINQLKNALDISSEKDKLVTLGIKPSRPETGYGYIQVKKRKEFKELDNLYKVKTFTEKPNEEMATIFVESGEFYWNSGIFISSLHTILEAFQQHLTEIAIKFEKGRKLLNSSSEEPFIKKTYSECPSISIDYGIMEKATNVYVLTADFGWSDLGTWGSLYENKEKDLEGNLIGGDNILTYDTSNCIVDISRGKVAVIQGLDGYIVAESNDTLMICRREDEIQIKKFVTDVRIKKGDSLV</sequence>
<dbReference type="Pfam" id="PF00483">
    <property type="entry name" value="NTP_transferase"/>
    <property type="match status" value="1"/>
</dbReference>
<dbReference type="SUPFAM" id="SSF159283">
    <property type="entry name" value="Guanosine diphospho-D-mannose pyrophosphorylase/mannose-6-phosphate isomerase linker domain"/>
    <property type="match status" value="1"/>
</dbReference>
<dbReference type="CDD" id="cd02509">
    <property type="entry name" value="GDP-M1P_Guanylyltransferase"/>
    <property type="match status" value="1"/>
</dbReference>
<evidence type="ECO:0000256" key="1">
    <source>
        <dbReference type="ARBA" id="ARBA00006115"/>
    </source>
</evidence>
<dbReference type="GO" id="GO:0005525">
    <property type="term" value="F:GTP binding"/>
    <property type="evidence" value="ECO:0007669"/>
    <property type="project" value="UniProtKB-KW"/>
</dbReference>
<keyword evidence="4 10" id="KW-0548">Nucleotidyltransferase</keyword>
<dbReference type="InterPro" id="IPR029044">
    <property type="entry name" value="Nucleotide-diphossugar_trans"/>
</dbReference>
<dbReference type="SUPFAM" id="SSF53448">
    <property type="entry name" value="Nucleotide-diphospho-sugar transferases"/>
    <property type="match status" value="1"/>
</dbReference>
<evidence type="ECO:0000256" key="3">
    <source>
        <dbReference type="ARBA" id="ARBA00022679"/>
    </source>
</evidence>
<dbReference type="EC" id="2.7.7.13" evidence="2"/>
<dbReference type="Proteomes" id="UP001145087">
    <property type="component" value="Unassembled WGS sequence"/>
</dbReference>
<feature type="domain" description="MannoseP isomerase/GMP-like beta-helix" evidence="9">
    <location>
        <begin position="299"/>
        <end position="351"/>
    </location>
</feature>
<evidence type="ECO:0000256" key="6">
    <source>
        <dbReference type="ARBA" id="ARBA00023134"/>
    </source>
</evidence>
<dbReference type="PANTHER" id="PTHR46390:SF1">
    <property type="entry name" value="MANNOSE-1-PHOSPHATE GUANYLYLTRANSFERASE"/>
    <property type="match status" value="1"/>
</dbReference>
<dbReference type="InterPro" id="IPR049577">
    <property type="entry name" value="GMPP_N"/>
</dbReference>
<comment type="caution">
    <text evidence="10">The sequence shown here is derived from an EMBL/GenBank/DDBJ whole genome shotgun (WGS) entry which is preliminary data.</text>
</comment>
<evidence type="ECO:0000259" key="8">
    <source>
        <dbReference type="Pfam" id="PF00483"/>
    </source>
</evidence>
<evidence type="ECO:0000256" key="4">
    <source>
        <dbReference type="ARBA" id="ARBA00022695"/>
    </source>
</evidence>
<dbReference type="PANTHER" id="PTHR46390">
    <property type="entry name" value="MANNOSE-1-PHOSPHATE GUANYLYLTRANSFERASE"/>
    <property type="match status" value="1"/>
</dbReference>
<dbReference type="InterPro" id="IPR005835">
    <property type="entry name" value="NTP_transferase_dom"/>
</dbReference>
<protein>
    <recommendedName>
        <fullName evidence="2">mannose-1-phosphate guanylyltransferase</fullName>
        <ecNumber evidence="2">2.7.7.13</ecNumber>
    </recommendedName>
</protein>
<dbReference type="InterPro" id="IPR051161">
    <property type="entry name" value="Mannose-6P_isomerase_type2"/>
</dbReference>
<organism evidence="10 11">
    <name type="scientific">Draconibacterium aestuarii</name>
    <dbReference type="NCBI Taxonomy" id="2998507"/>
    <lineage>
        <taxon>Bacteria</taxon>
        <taxon>Pseudomonadati</taxon>
        <taxon>Bacteroidota</taxon>
        <taxon>Bacteroidia</taxon>
        <taxon>Marinilabiliales</taxon>
        <taxon>Prolixibacteraceae</taxon>
        <taxon>Draconibacterium</taxon>
    </lineage>
</organism>
<keyword evidence="5" id="KW-0547">Nucleotide-binding</keyword>
<keyword evidence="6" id="KW-0342">GTP-binding</keyword>
<dbReference type="EMBL" id="JAPOHD010000029">
    <property type="protein sequence ID" value="MCY1721713.1"/>
    <property type="molecule type" value="Genomic_DNA"/>
</dbReference>
<keyword evidence="11" id="KW-1185">Reference proteome</keyword>
<evidence type="ECO:0000313" key="10">
    <source>
        <dbReference type="EMBL" id="MCY1721713.1"/>
    </source>
</evidence>
<dbReference type="Gene3D" id="3.90.550.10">
    <property type="entry name" value="Spore Coat Polysaccharide Biosynthesis Protein SpsA, Chain A"/>
    <property type="match status" value="1"/>
</dbReference>
<dbReference type="Pfam" id="PF22640">
    <property type="entry name" value="ManC_GMP_beta-helix"/>
    <property type="match status" value="1"/>
</dbReference>
<keyword evidence="3" id="KW-0808">Transferase</keyword>
<evidence type="ECO:0000256" key="2">
    <source>
        <dbReference type="ARBA" id="ARBA00012387"/>
    </source>
</evidence>
<dbReference type="RefSeq" id="WP_343334041.1">
    <property type="nucleotide sequence ID" value="NZ_JAPOHD010000029.1"/>
</dbReference>
<dbReference type="InterPro" id="IPR054566">
    <property type="entry name" value="ManC/GMP-like_b-helix"/>
</dbReference>
<accession>A0A9X3F732</accession>
<dbReference type="GO" id="GO:0004475">
    <property type="term" value="F:mannose-1-phosphate guanylyltransferase (GTP) activity"/>
    <property type="evidence" value="ECO:0007669"/>
    <property type="project" value="UniProtKB-EC"/>
</dbReference>
<dbReference type="FunFam" id="3.90.550.10:FF:000046">
    <property type="entry name" value="Mannose-1-phosphate guanylyltransferase (GDP)"/>
    <property type="match status" value="1"/>
</dbReference>
<comment type="catalytic activity">
    <reaction evidence="7">
        <text>alpha-D-mannose 1-phosphate + GTP + H(+) = GDP-alpha-D-mannose + diphosphate</text>
        <dbReference type="Rhea" id="RHEA:15229"/>
        <dbReference type="ChEBI" id="CHEBI:15378"/>
        <dbReference type="ChEBI" id="CHEBI:33019"/>
        <dbReference type="ChEBI" id="CHEBI:37565"/>
        <dbReference type="ChEBI" id="CHEBI:57527"/>
        <dbReference type="ChEBI" id="CHEBI:58409"/>
        <dbReference type="EC" id="2.7.7.13"/>
    </reaction>
</comment>
<evidence type="ECO:0000259" key="9">
    <source>
        <dbReference type="Pfam" id="PF22640"/>
    </source>
</evidence>
<proteinExistence type="inferred from homology"/>
<evidence type="ECO:0000256" key="7">
    <source>
        <dbReference type="ARBA" id="ARBA00047343"/>
    </source>
</evidence>
<evidence type="ECO:0000256" key="5">
    <source>
        <dbReference type="ARBA" id="ARBA00022741"/>
    </source>
</evidence>